<sequence>MKKIQILLAALISLGSLQHQICTAGEAPAAGSDCATAPERNPAPCMDAACAARAKAELDRALACHKAKMAELAASSTLPKQVDAGGIK</sequence>
<dbReference type="AlphaFoldDB" id="A0A6L6PPA6"/>
<protein>
    <submittedName>
        <fullName evidence="1">Uncharacterized protein</fullName>
    </submittedName>
</protein>
<dbReference type="EMBL" id="WNKY01000042">
    <property type="protein sequence ID" value="MTV40833.1"/>
    <property type="molecule type" value="Genomic_DNA"/>
</dbReference>
<comment type="caution">
    <text evidence="1">The sequence shown here is derived from an EMBL/GenBank/DDBJ whole genome shotgun (WGS) entry which is preliminary data.</text>
</comment>
<dbReference type="RefSeq" id="WP_155466930.1">
    <property type="nucleotide sequence ID" value="NZ_WNKY01000042.1"/>
</dbReference>
<accession>A0A6L6PPA6</accession>
<evidence type="ECO:0000313" key="1">
    <source>
        <dbReference type="EMBL" id="MTV40833.1"/>
    </source>
</evidence>
<evidence type="ECO:0000313" key="2">
    <source>
        <dbReference type="Proteomes" id="UP000475582"/>
    </source>
</evidence>
<dbReference type="Proteomes" id="UP000475582">
    <property type="component" value="Unassembled WGS sequence"/>
</dbReference>
<keyword evidence="2" id="KW-1185">Reference proteome</keyword>
<organism evidence="1 2">
    <name type="scientific">Duganella radicis</name>
    <dbReference type="NCBI Taxonomy" id="551988"/>
    <lineage>
        <taxon>Bacteria</taxon>
        <taxon>Pseudomonadati</taxon>
        <taxon>Pseudomonadota</taxon>
        <taxon>Betaproteobacteria</taxon>
        <taxon>Burkholderiales</taxon>
        <taxon>Oxalobacteraceae</taxon>
        <taxon>Telluria group</taxon>
        <taxon>Duganella</taxon>
    </lineage>
</organism>
<reference evidence="1 2" key="1">
    <citation type="submission" date="2019-11" db="EMBL/GenBank/DDBJ databases">
        <title>Type strains purchased from KCTC, JCM and DSMZ.</title>
        <authorList>
            <person name="Lu H."/>
        </authorList>
    </citation>
    <scope>NUCLEOTIDE SEQUENCE [LARGE SCALE GENOMIC DNA]</scope>
    <source>
        <strain evidence="1 2">KCTC 22382</strain>
    </source>
</reference>
<name>A0A6L6PPA6_9BURK</name>
<proteinExistence type="predicted"/>
<gene>
    <name evidence="1" type="ORF">GM676_25030</name>
</gene>